<dbReference type="AlphaFoldDB" id="A0A0D9X727"/>
<feature type="region of interest" description="Disordered" evidence="1">
    <location>
        <begin position="96"/>
        <end position="146"/>
    </location>
</feature>
<dbReference type="Gramene" id="LPERR08G10000.1">
    <property type="protein sequence ID" value="LPERR08G10000.1"/>
    <property type="gene ID" value="LPERR08G10000"/>
</dbReference>
<dbReference type="Proteomes" id="UP000032180">
    <property type="component" value="Chromosome 8"/>
</dbReference>
<reference evidence="3" key="2">
    <citation type="submission" date="2013-12" db="EMBL/GenBank/DDBJ databases">
        <authorList>
            <person name="Yu Y."/>
            <person name="Lee S."/>
            <person name="de Baynast K."/>
            <person name="Wissotski M."/>
            <person name="Liu L."/>
            <person name="Talag J."/>
            <person name="Goicoechea J."/>
            <person name="Angelova A."/>
            <person name="Jetty R."/>
            <person name="Kudrna D."/>
            <person name="Golser W."/>
            <person name="Rivera L."/>
            <person name="Zhang J."/>
            <person name="Wing R."/>
        </authorList>
    </citation>
    <scope>NUCLEOTIDE SEQUENCE</scope>
</reference>
<proteinExistence type="predicted"/>
<organism evidence="2 3">
    <name type="scientific">Leersia perrieri</name>
    <dbReference type="NCBI Taxonomy" id="77586"/>
    <lineage>
        <taxon>Eukaryota</taxon>
        <taxon>Viridiplantae</taxon>
        <taxon>Streptophyta</taxon>
        <taxon>Embryophyta</taxon>
        <taxon>Tracheophyta</taxon>
        <taxon>Spermatophyta</taxon>
        <taxon>Magnoliopsida</taxon>
        <taxon>Liliopsida</taxon>
        <taxon>Poales</taxon>
        <taxon>Poaceae</taxon>
        <taxon>BOP clade</taxon>
        <taxon>Oryzoideae</taxon>
        <taxon>Oryzeae</taxon>
        <taxon>Oryzinae</taxon>
        <taxon>Leersia</taxon>
    </lineage>
</organism>
<evidence type="ECO:0000256" key="1">
    <source>
        <dbReference type="SAM" id="MobiDB-lite"/>
    </source>
</evidence>
<dbReference type="EnsemblPlants" id="LPERR08G10000.1">
    <property type="protein sequence ID" value="LPERR08G10000.1"/>
    <property type="gene ID" value="LPERR08G10000"/>
</dbReference>
<accession>A0A0D9X727</accession>
<sequence length="146" mass="16536">MSKTANIDHGDIFYPGICATTLDNLSEEQRSELLRELEEEKEGMMKLVLARFLKRKSNAIKKKQNLDNIDLSANEEAKAKFDFSRTEGPIVLPYEFCEKEDDEHHDQQPTVGQGSGSGEHEDDGASNHEDKEKVLESHQSTMQDIV</sequence>
<feature type="compositionally biased region" description="Polar residues" evidence="1">
    <location>
        <begin position="137"/>
        <end position="146"/>
    </location>
</feature>
<evidence type="ECO:0000313" key="3">
    <source>
        <dbReference type="Proteomes" id="UP000032180"/>
    </source>
</evidence>
<keyword evidence="3" id="KW-1185">Reference proteome</keyword>
<evidence type="ECO:0000313" key="2">
    <source>
        <dbReference type="EnsemblPlants" id="LPERR08G10000.1"/>
    </source>
</evidence>
<reference evidence="2 3" key="1">
    <citation type="submission" date="2012-08" db="EMBL/GenBank/DDBJ databases">
        <title>Oryza genome evolution.</title>
        <authorList>
            <person name="Wing R.A."/>
        </authorList>
    </citation>
    <scope>NUCLEOTIDE SEQUENCE</scope>
</reference>
<protein>
    <submittedName>
        <fullName evidence="2">Uncharacterized protein</fullName>
    </submittedName>
</protein>
<reference evidence="2" key="3">
    <citation type="submission" date="2015-04" db="UniProtKB">
        <authorList>
            <consortium name="EnsemblPlants"/>
        </authorList>
    </citation>
    <scope>IDENTIFICATION</scope>
</reference>
<dbReference type="HOGENOM" id="CLU_2018881_0_0_1"/>
<feature type="compositionally biased region" description="Basic and acidic residues" evidence="1">
    <location>
        <begin position="123"/>
        <end position="136"/>
    </location>
</feature>
<name>A0A0D9X727_9ORYZ</name>